<dbReference type="HAMAP" id="MF_01019">
    <property type="entry name" value="HisIE"/>
    <property type="match status" value="1"/>
</dbReference>
<dbReference type="EC" id="3.5.4.19" evidence="15"/>
<comment type="catalytic activity">
    <reaction evidence="2 15">
        <text>1-(5-phospho-beta-D-ribosyl)-ATP + H2O = 1-(5-phospho-beta-D-ribosyl)-5'-AMP + diphosphate + H(+)</text>
        <dbReference type="Rhea" id="RHEA:22828"/>
        <dbReference type="ChEBI" id="CHEBI:15377"/>
        <dbReference type="ChEBI" id="CHEBI:15378"/>
        <dbReference type="ChEBI" id="CHEBI:33019"/>
        <dbReference type="ChEBI" id="CHEBI:59457"/>
        <dbReference type="ChEBI" id="CHEBI:73183"/>
        <dbReference type="EC" id="3.6.1.31"/>
    </reaction>
</comment>
<dbReference type="NCBIfam" id="NF002747">
    <property type="entry name" value="PRK02759.1"/>
    <property type="match status" value="1"/>
</dbReference>
<keyword evidence="10 15" id="KW-0547">Nucleotide-binding</keyword>
<dbReference type="OrthoDB" id="9795769at2"/>
<evidence type="ECO:0000256" key="2">
    <source>
        <dbReference type="ARBA" id="ARBA00001460"/>
    </source>
</evidence>
<feature type="region of interest" description="Phosphoribosyl-ATP pyrophosphohydrolase" evidence="15">
    <location>
        <begin position="119"/>
        <end position="208"/>
    </location>
</feature>
<evidence type="ECO:0000256" key="1">
    <source>
        <dbReference type="ARBA" id="ARBA00000024"/>
    </source>
</evidence>
<keyword evidence="11 15" id="KW-0378">Hydrolase</keyword>
<dbReference type="SUPFAM" id="SSF101386">
    <property type="entry name" value="all-alpha NTP pyrophosphatases"/>
    <property type="match status" value="1"/>
</dbReference>
<evidence type="ECO:0000256" key="13">
    <source>
        <dbReference type="ARBA" id="ARBA00023102"/>
    </source>
</evidence>
<dbReference type="GO" id="GO:0004636">
    <property type="term" value="F:phosphoribosyl-ATP diphosphatase activity"/>
    <property type="evidence" value="ECO:0007669"/>
    <property type="project" value="UniProtKB-UniRule"/>
</dbReference>
<comment type="similarity">
    <text evidence="6 15">In the C-terminal section; belongs to the PRA-PH family.</text>
</comment>
<dbReference type="Proteomes" id="UP000184536">
    <property type="component" value="Unassembled WGS sequence"/>
</dbReference>
<keyword evidence="8 15" id="KW-0963">Cytoplasm</keyword>
<dbReference type="EMBL" id="FQZV01000028">
    <property type="protein sequence ID" value="SHJ51718.1"/>
    <property type="molecule type" value="Genomic_DNA"/>
</dbReference>
<reference evidence="18" key="1">
    <citation type="submission" date="2016-11" db="EMBL/GenBank/DDBJ databases">
        <authorList>
            <person name="Varghese N."/>
            <person name="Submissions S."/>
        </authorList>
    </citation>
    <scope>NUCLEOTIDE SEQUENCE [LARGE SCALE GENOMIC DNA]</scope>
    <source>
        <strain evidence="18">DSM 17957</strain>
    </source>
</reference>
<evidence type="ECO:0000256" key="14">
    <source>
        <dbReference type="ARBA" id="ARBA00023268"/>
    </source>
</evidence>
<dbReference type="GO" id="GO:0005524">
    <property type="term" value="F:ATP binding"/>
    <property type="evidence" value="ECO:0007669"/>
    <property type="project" value="UniProtKB-KW"/>
</dbReference>
<dbReference type="FunFam" id="3.10.20.810:FF:000001">
    <property type="entry name" value="Histidine biosynthesis bifunctional protein HisIE"/>
    <property type="match status" value="1"/>
</dbReference>
<dbReference type="Gene3D" id="3.10.20.810">
    <property type="entry name" value="Phosphoribosyl-AMP cyclohydrolase"/>
    <property type="match status" value="1"/>
</dbReference>
<dbReference type="Gene3D" id="1.10.287.1080">
    <property type="entry name" value="MazG-like"/>
    <property type="match status" value="1"/>
</dbReference>
<evidence type="ECO:0000313" key="17">
    <source>
        <dbReference type="EMBL" id="SHJ51718.1"/>
    </source>
</evidence>
<dbReference type="CDD" id="cd11534">
    <property type="entry name" value="NTP-PPase_HisIE_like"/>
    <property type="match status" value="1"/>
</dbReference>
<comment type="similarity">
    <text evidence="7 15">In the N-terminal section; belongs to the PRA-CH family.</text>
</comment>
<dbReference type="PANTHER" id="PTHR42945">
    <property type="entry name" value="HISTIDINE BIOSYNTHESIS BIFUNCTIONAL PROTEIN"/>
    <property type="match status" value="1"/>
</dbReference>
<dbReference type="PANTHER" id="PTHR42945:SF9">
    <property type="entry name" value="HISTIDINE BIOSYNTHESIS BIFUNCTIONAL PROTEIN HISIE"/>
    <property type="match status" value="1"/>
</dbReference>
<dbReference type="NCBIfam" id="NF000768">
    <property type="entry name" value="PRK00051.1"/>
    <property type="match status" value="1"/>
</dbReference>
<dbReference type="GO" id="GO:0004635">
    <property type="term" value="F:phosphoribosyl-AMP cyclohydrolase activity"/>
    <property type="evidence" value="ECO:0007669"/>
    <property type="project" value="UniProtKB-UniRule"/>
</dbReference>
<feature type="domain" description="Phosphoribosyl-AMP cyclohydrolase" evidence="16">
    <location>
        <begin position="29"/>
        <end position="102"/>
    </location>
</feature>
<dbReference type="EC" id="3.6.1.31" evidence="15"/>
<keyword evidence="9 15" id="KW-0028">Amino-acid biosynthesis</keyword>
<dbReference type="RefSeq" id="WP_110941388.1">
    <property type="nucleotide sequence ID" value="NZ_FQZV01000028.1"/>
</dbReference>
<dbReference type="NCBIfam" id="TIGR03188">
    <property type="entry name" value="histidine_hisI"/>
    <property type="match status" value="1"/>
</dbReference>
<evidence type="ECO:0000256" key="11">
    <source>
        <dbReference type="ARBA" id="ARBA00022801"/>
    </source>
</evidence>
<evidence type="ECO:0000256" key="10">
    <source>
        <dbReference type="ARBA" id="ARBA00022741"/>
    </source>
</evidence>
<name>A0A1M6JYH9_9FIRM</name>
<evidence type="ECO:0000313" key="18">
    <source>
        <dbReference type="Proteomes" id="UP000184536"/>
    </source>
</evidence>
<dbReference type="GO" id="GO:0000105">
    <property type="term" value="P:L-histidine biosynthetic process"/>
    <property type="evidence" value="ECO:0007669"/>
    <property type="project" value="UniProtKB-UniRule"/>
</dbReference>
<dbReference type="Pfam" id="PF01502">
    <property type="entry name" value="PRA-CH"/>
    <property type="match status" value="1"/>
</dbReference>
<comment type="pathway">
    <text evidence="5 15">Amino-acid biosynthesis; L-histidine biosynthesis; L-histidine from 5-phospho-alpha-D-ribose 1-diphosphate: step 2/9.</text>
</comment>
<dbReference type="InterPro" id="IPR002496">
    <property type="entry name" value="PRib_AMP_CycHydrolase_dom"/>
</dbReference>
<dbReference type="UniPathway" id="UPA00031">
    <property type="reaction ID" value="UER00007"/>
</dbReference>
<comment type="pathway">
    <text evidence="4 15">Amino-acid biosynthesis; L-histidine biosynthesis; L-histidine from 5-phospho-alpha-D-ribose 1-diphosphate: step 3/9.</text>
</comment>
<keyword evidence="14 15" id="KW-0511">Multifunctional enzyme</keyword>
<dbReference type="InterPro" id="IPR038019">
    <property type="entry name" value="PRib_AMP_CycHydrolase_sf"/>
</dbReference>
<dbReference type="InterPro" id="IPR021130">
    <property type="entry name" value="PRib-ATP_PPHydrolase-like"/>
</dbReference>
<dbReference type="STRING" id="1121919.SAMN02745975_02264"/>
<proteinExistence type="inferred from homology"/>
<comment type="catalytic activity">
    <reaction evidence="1 15">
        <text>1-(5-phospho-beta-D-ribosyl)-5'-AMP + H2O = 1-(5-phospho-beta-D-ribosyl)-5-[(5-phospho-beta-D-ribosylamino)methylideneamino]imidazole-4-carboxamide</text>
        <dbReference type="Rhea" id="RHEA:20049"/>
        <dbReference type="ChEBI" id="CHEBI:15377"/>
        <dbReference type="ChEBI" id="CHEBI:58435"/>
        <dbReference type="ChEBI" id="CHEBI:59457"/>
        <dbReference type="EC" id="3.5.4.19"/>
    </reaction>
</comment>
<keyword evidence="12 15" id="KW-0067">ATP-binding</keyword>
<evidence type="ECO:0000256" key="12">
    <source>
        <dbReference type="ARBA" id="ARBA00022840"/>
    </source>
</evidence>
<dbReference type="InterPro" id="IPR008179">
    <property type="entry name" value="HisE"/>
</dbReference>
<dbReference type="GO" id="GO:0005737">
    <property type="term" value="C:cytoplasm"/>
    <property type="evidence" value="ECO:0007669"/>
    <property type="project" value="UniProtKB-SubCell"/>
</dbReference>
<evidence type="ECO:0000256" key="9">
    <source>
        <dbReference type="ARBA" id="ARBA00022605"/>
    </source>
</evidence>
<dbReference type="InterPro" id="IPR023019">
    <property type="entry name" value="His_synth_HisIE"/>
</dbReference>
<evidence type="ECO:0000256" key="15">
    <source>
        <dbReference type="HAMAP-Rule" id="MF_01019"/>
    </source>
</evidence>
<evidence type="ECO:0000256" key="3">
    <source>
        <dbReference type="ARBA" id="ARBA00004496"/>
    </source>
</evidence>
<comment type="subcellular location">
    <subcellularLocation>
        <location evidence="3 15">Cytoplasm</location>
    </subcellularLocation>
</comment>
<dbReference type="SUPFAM" id="SSF141734">
    <property type="entry name" value="HisI-like"/>
    <property type="match status" value="1"/>
</dbReference>
<dbReference type="InterPro" id="IPR026660">
    <property type="entry name" value="PRA-CH"/>
</dbReference>
<accession>A0A1M6JYH9</accession>
<evidence type="ECO:0000256" key="7">
    <source>
        <dbReference type="ARBA" id="ARBA00008299"/>
    </source>
</evidence>
<evidence type="ECO:0000256" key="4">
    <source>
        <dbReference type="ARBA" id="ARBA00005169"/>
    </source>
</evidence>
<sequence>MKRIEQLKFNDAGLVPAIIQDYSNKEVLMMAYMNQESLEKTLETKKTWFFSRSRNKLWNKGETSGNYQSVKRIRYDCDMDTLLIEVIPAGNACHTGKKSCFYQELFRDEEEAVVKKDIIKHLDQRIRERKAKTKEGSYTNYLFEKGIDKILKKIAEESGEVIISAKNPDKRECIYEISDLIYHTLVLMAEKNITIDELHEELLNRYNK</sequence>
<dbReference type="Pfam" id="PF01503">
    <property type="entry name" value="PRA-PH"/>
    <property type="match status" value="1"/>
</dbReference>
<organism evidence="17 18">
    <name type="scientific">Geosporobacter subterraneus DSM 17957</name>
    <dbReference type="NCBI Taxonomy" id="1121919"/>
    <lineage>
        <taxon>Bacteria</taxon>
        <taxon>Bacillati</taxon>
        <taxon>Bacillota</taxon>
        <taxon>Clostridia</taxon>
        <taxon>Peptostreptococcales</taxon>
        <taxon>Thermotaleaceae</taxon>
        <taxon>Geosporobacter</taxon>
    </lineage>
</organism>
<gene>
    <name evidence="15" type="primary">hisI</name>
    <name evidence="15" type="synonym">hisIE</name>
    <name evidence="17" type="ORF">SAMN02745975_02264</name>
</gene>
<protein>
    <recommendedName>
        <fullName evidence="15">Histidine biosynthesis bifunctional protein HisIE</fullName>
    </recommendedName>
    <domain>
        <recommendedName>
            <fullName evidence="15">Phosphoribosyl-AMP cyclohydrolase</fullName>
            <shortName evidence="15">PRA-CH</shortName>
            <ecNumber evidence="15">3.5.4.19</ecNumber>
        </recommendedName>
    </domain>
    <domain>
        <recommendedName>
            <fullName evidence="15">Phosphoribosyl-ATP pyrophosphatase</fullName>
            <shortName evidence="15">PRA-PH</shortName>
            <ecNumber evidence="15">3.6.1.31</ecNumber>
        </recommendedName>
    </domain>
</protein>
<keyword evidence="18" id="KW-1185">Reference proteome</keyword>
<evidence type="ECO:0000256" key="5">
    <source>
        <dbReference type="ARBA" id="ARBA00005204"/>
    </source>
</evidence>
<dbReference type="HAMAP" id="MF_01020">
    <property type="entry name" value="HisE"/>
    <property type="match status" value="1"/>
</dbReference>
<evidence type="ECO:0000256" key="8">
    <source>
        <dbReference type="ARBA" id="ARBA00022490"/>
    </source>
</evidence>
<feature type="region of interest" description="Phosphoribosyl-AMP cyclohydrolase" evidence="15">
    <location>
        <begin position="1"/>
        <end position="118"/>
    </location>
</feature>
<evidence type="ECO:0000256" key="6">
    <source>
        <dbReference type="ARBA" id="ARBA00007731"/>
    </source>
</evidence>
<dbReference type="HAMAP" id="MF_01021">
    <property type="entry name" value="HisI"/>
    <property type="match status" value="1"/>
</dbReference>
<dbReference type="AlphaFoldDB" id="A0A1M6JYH9"/>
<evidence type="ECO:0000259" key="16">
    <source>
        <dbReference type="Pfam" id="PF01502"/>
    </source>
</evidence>
<keyword evidence="13 15" id="KW-0368">Histidine biosynthesis</keyword>